<sequence length="98" mass="11363">MTKSVTDCGKVVNSFKLSTVAFCKFNKSFSINSSTLTFSKSISSSSIKLVNLYCLKLYLIKWSLLYFKIDPNFLRFFKSKLWKLFKLLSLVMKRSYNG</sequence>
<keyword evidence="2" id="KW-1185">Reference proteome</keyword>
<evidence type="ECO:0000313" key="2">
    <source>
        <dbReference type="Proteomes" id="UP000774326"/>
    </source>
</evidence>
<protein>
    <submittedName>
        <fullName evidence="1">Uncharacterized protein</fullName>
    </submittedName>
</protein>
<dbReference type="EMBL" id="JAEUBG010000835">
    <property type="protein sequence ID" value="KAH3687442.1"/>
    <property type="molecule type" value="Genomic_DNA"/>
</dbReference>
<name>A0A9P8QBC6_WICPI</name>
<reference evidence="1" key="2">
    <citation type="submission" date="2021-01" db="EMBL/GenBank/DDBJ databases">
        <authorList>
            <person name="Schikora-Tamarit M.A."/>
        </authorList>
    </citation>
    <scope>NUCLEOTIDE SEQUENCE</scope>
    <source>
        <strain evidence="1">CBS2887</strain>
    </source>
</reference>
<dbReference type="AlphaFoldDB" id="A0A9P8QBC6"/>
<proteinExistence type="predicted"/>
<reference evidence="1" key="1">
    <citation type="journal article" date="2021" name="Open Biol.">
        <title>Shared evolutionary footprints suggest mitochondrial oxidative damage underlies multiple complex I losses in fungi.</title>
        <authorList>
            <person name="Schikora-Tamarit M.A."/>
            <person name="Marcet-Houben M."/>
            <person name="Nosek J."/>
            <person name="Gabaldon T."/>
        </authorList>
    </citation>
    <scope>NUCLEOTIDE SEQUENCE</scope>
    <source>
        <strain evidence="1">CBS2887</strain>
    </source>
</reference>
<accession>A0A9P8QBC6</accession>
<dbReference type="Proteomes" id="UP000774326">
    <property type="component" value="Unassembled WGS sequence"/>
</dbReference>
<comment type="caution">
    <text evidence="1">The sequence shown here is derived from an EMBL/GenBank/DDBJ whole genome shotgun (WGS) entry which is preliminary data.</text>
</comment>
<organism evidence="1 2">
    <name type="scientific">Wickerhamomyces pijperi</name>
    <name type="common">Yeast</name>
    <name type="synonym">Pichia pijperi</name>
    <dbReference type="NCBI Taxonomy" id="599730"/>
    <lineage>
        <taxon>Eukaryota</taxon>
        <taxon>Fungi</taxon>
        <taxon>Dikarya</taxon>
        <taxon>Ascomycota</taxon>
        <taxon>Saccharomycotina</taxon>
        <taxon>Saccharomycetes</taxon>
        <taxon>Phaffomycetales</taxon>
        <taxon>Wickerhamomycetaceae</taxon>
        <taxon>Wickerhamomyces</taxon>
    </lineage>
</organism>
<gene>
    <name evidence="1" type="ORF">WICPIJ_001552</name>
</gene>
<evidence type="ECO:0000313" key="1">
    <source>
        <dbReference type="EMBL" id="KAH3687442.1"/>
    </source>
</evidence>